<organism evidence="15 16">
    <name type="scientific">Mycoplasma putrefaciens Mput9231</name>
    <dbReference type="NCBI Taxonomy" id="1292033"/>
    <lineage>
        <taxon>Bacteria</taxon>
        <taxon>Bacillati</taxon>
        <taxon>Mycoplasmatota</taxon>
        <taxon>Mollicutes</taxon>
        <taxon>Mycoplasmataceae</taxon>
        <taxon>Mycoplasma</taxon>
    </lineage>
</organism>
<dbReference type="InterPro" id="IPR036279">
    <property type="entry name" value="5-3_exonuclease_C_sf"/>
</dbReference>
<protein>
    <recommendedName>
        <fullName evidence="11 12">DNA polymerase I</fullName>
        <ecNumber evidence="11 12">2.7.7.7</ecNumber>
    </recommendedName>
</protein>
<dbReference type="KEGG" id="mput:MPUT9231_5470"/>
<keyword evidence="7 12" id="KW-0238">DNA-binding</keyword>
<dbReference type="eggNOG" id="COG0258">
    <property type="taxonomic scope" value="Bacteria"/>
</dbReference>
<dbReference type="PATRIC" id="fig|1292033.3.peg.538"/>
<dbReference type="OrthoDB" id="9806424at2"/>
<dbReference type="CDD" id="cd09898">
    <property type="entry name" value="H3TH_53EXO"/>
    <property type="match status" value="1"/>
</dbReference>
<dbReference type="InterPro" id="IPR020046">
    <property type="entry name" value="5-3_exonucl_a-hlix_arch_N"/>
</dbReference>
<dbReference type="FunFam" id="1.10.150.20:FF:000002">
    <property type="entry name" value="DNA polymerase I"/>
    <property type="match status" value="1"/>
</dbReference>
<dbReference type="NCBIfam" id="TIGR00593">
    <property type="entry name" value="pola"/>
    <property type="match status" value="1"/>
</dbReference>
<feature type="domain" description="5'-3' exonuclease" evidence="13">
    <location>
        <begin position="2"/>
        <end position="264"/>
    </location>
</feature>
<dbReference type="SMART" id="SM00475">
    <property type="entry name" value="53EXOc"/>
    <property type="match status" value="1"/>
</dbReference>
<keyword evidence="12" id="KW-0269">Exonuclease</keyword>
<dbReference type="SUPFAM" id="SSF47807">
    <property type="entry name" value="5' to 3' exonuclease, C-terminal subdomain"/>
    <property type="match status" value="1"/>
</dbReference>
<evidence type="ECO:0000256" key="7">
    <source>
        <dbReference type="ARBA" id="ARBA00023125"/>
    </source>
</evidence>
<comment type="similarity">
    <text evidence="1 12">Belongs to the DNA polymerase type-A family.</text>
</comment>
<dbReference type="PANTHER" id="PTHR10133:SF27">
    <property type="entry name" value="DNA POLYMERASE NU"/>
    <property type="match status" value="1"/>
</dbReference>
<dbReference type="GO" id="GO:0003887">
    <property type="term" value="F:DNA-directed DNA polymerase activity"/>
    <property type="evidence" value="ECO:0007669"/>
    <property type="project" value="UniProtKB-UniRule"/>
</dbReference>
<evidence type="ECO:0000256" key="1">
    <source>
        <dbReference type="ARBA" id="ARBA00007705"/>
    </source>
</evidence>
<evidence type="ECO:0000313" key="15">
    <source>
        <dbReference type="EMBL" id="AGJ90948.1"/>
    </source>
</evidence>
<dbReference type="HOGENOM" id="CLU_004675_0_0_14"/>
<keyword evidence="2 12" id="KW-0808">Transferase</keyword>
<dbReference type="InterPro" id="IPR008918">
    <property type="entry name" value="HhH2"/>
</dbReference>
<feature type="domain" description="DNA-directed DNA polymerase family A palm" evidence="14">
    <location>
        <begin position="655"/>
        <end position="862"/>
    </location>
</feature>
<dbReference type="InterPro" id="IPR012337">
    <property type="entry name" value="RNaseH-like_sf"/>
</dbReference>
<keyword evidence="8 12" id="KW-0234">DNA repair</keyword>
<dbReference type="InterPro" id="IPR029060">
    <property type="entry name" value="PIN-like_dom_sf"/>
</dbReference>
<comment type="function">
    <text evidence="10">5'-3' exonuclease acting preferentially on double-stranded DNA.</text>
</comment>
<dbReference type="EC" id="2.7.7.7" evidence="11 12"/>
<dbReference type="InterPro" id="IPR020045">
    <property type="entry name" value="DNA_polI_H3TH"/>
</dbReference>
<dbReference type="PANTHER" id="PTHR10133">
    <property type="entry name" value="DNA POLYMERASE I"/>
    <property type="match status" value="1"/>
</dbReference>
<dbReference type="NCBIfam" id="NF011547">
    <property type="entry name" value="PRK14976.1-4"/>
    <property type="match status" value="1"/>
</dbReference>
<dbReference type="InterPro" id="IPR002298">
    <property type="entry name" value="DNA_polymerase_A"/>
</dbReference>
<dbReference type="InterPro" id="IPR018320">
    <property type="entry name" value="DNA_polymerase_1"/>
</dbReference>
<gene>
    <name evidence="12 15" type="primary">polA</name>
    <name evidence="15" type="ORF">MPUT9231_5470</name>
</gene>
<dbReference type="GO" id="GO:0006302">
    <property type="term" value="P:double-strand break repair"/>
    <property type="evidence" value="ECO:0007669"/>
    <property type="project" value="TreeGrafter"/>
</dbReference>
<dbReference type="CDD" id="cd06140">
    <property type="entry name" value="DNA_polA_I_Bacillus_like_exo"/>
    <property type="match status" value="1"/>
</dbReference>
<dbReference type="GO" id="GO:0003677">
    <property type="term" value="F:DNA binding"/>
    <property type="evidence" value="ECO:0007669"/>
    <property type="project" value="UniProtKB-UniRule"/>
</dbReference>
<dbReference type="Gene3D" id="3.30.70.370">
    <property type="match status" value="1"/>
</dbReference>
<dbReference type="SUPFAM" id="SSF56672">
    <property type="entry name" value="DNA/RNA polymerases"/>
    <property type="match status" value="1"/>
</dbReference>
<keyword evidence="5 12" id="KW-0227">DNA damage</keyword>
<dbReference type="InterPro" id="IPR036397">
    <property type="entry name" value="RNaseH_sf"/>
</dbReference>
<dbReference type="Gene3D" id="1.10.150.20">
    <property type="entry name" value="5' to 3' exonuclease, C-terminal subdomain"/>
    <property type="match status" value="2"/>
</dbReference>
<dbReference type="GO" id="GO:0008409">
    <property type="term" value="F:5'-3' exonuclease activity"/>
    <property type="evidence" value="ECO:0007669"/>
    <property type="project" value="UniProtKB-UniRule"/>
</dbReference>
<dbReference type="Gene3D" id="3.30.420.10">
    <property type="entry name" value="Ribonuclease H-like superfamily/Ribonuclease H"/>
    <property type="match status" value="1"/>
</dbReference>
<dbReference type="Pfam" id="PF02739">
    <property type="entry name" value="5_3_exonuc_N"/>
    <property type="match status" value="1"/>
</dbReference>
<dbReference type="SUPFAM" id="SSF88723">
    <property type="entry name" value="PIN domain-like"/>
    <property type="match status" value="1"/>
</dbReference>
<evidence type="ECO:0000256" key="4">
    <source>
        <dbReference type="ARBA" id="ARBA00022705"/>
    </source>
</evidence>
<sequence>MKKILIIDGNSLIFRAYYATAYSTNQNLQTTTGIPTNAVFSFINMLISVLSSRGSYDHLFVAFDKGKKTFRHEMLQEYKAGRQQTPDDLIKQLPIVREFLTSANIQWFEQEGVEADDLVGTIVKLAEKQFDDVKIEILSSDKDMYQLISDKTICIVPKQGVSILDEIDKNQLFDLWNIKPHQVVDFKAIVGDSSDNLKGVSGIGPKGACKLLLDFESLENIYHNLALISPAIRKKLENDQQIAFLCKQLATIKTDVEIRDFEFKKIELNLANIKKFLNHYEMRSLHNKFNFISDNDLDKEPVQEQYNLQIIKNWSKEYEDKQNFVYVETLEENYHQGEIIGIAISNTKGNFYLDFKKQAQQLSIFDDQINNGIDQSLENFFKNDQLEKITYDIKRTTYLLKNAGYDIYVTNFNFDFMVACYSLNAFVQSELEHQIKLINPDIYLESNVEIFGKGVKKNPNIDLNLKASYISKKSNILKENFNKLIEKLKETNTLKLYYKIDHLLIEVLYLAERQGISIDRQELKLQTNQILEKLQRLEIDMRDLLKGLIDKDFNFASPKQIQELLFEKLELPNLDKNTTSKEVLEKLLPFHPIVSMLLEHRKFSKLYSTYLKGFEKFIYDDNKIHTIFNHTLTNTGRLSSTDPNIQNISIQDEDQKQVRKIFVASKDKTFLSFDYSQIELRVLAQMSKEPVLIKTFNQQKDIHDQAARLIFNISESQSVLPEQRRMAKVFNFGILYGLTDYGLANDLNVDINSAKRMIEDYYRSFPGLLAFKQSQIDKAKQNKYALTLTNRKRNILELDSKQYLVRKFGERIAVNMPIQGTASDILKVAMISIFKELKAKNLDAVMIAQIHDEIILEVDLNQVPEVKEIVVRNMNSALKDMIAWLNIDDQAVISLQVSQSQAKTWYQLK</sequence>
<dbReference type="GO" id="GO:0006261">
    <property type="term" value="P:DNA-templated DNA replication"/>
    <property type="evidence" value="ECO:0007669"/>
    <property type="project" value="UniProtKB-UniRule"/>
</dbReference>
<dbReference type="SMART" id="SM00279">
    <property type="entry name" value="HhH2"/>
    <property type="match status" value="1"/>
</dbReference>
<evidence type="ECO:0000256" key="2">
    <source>
        <dbReference type="ARBA" id="ARBA00022679"/>
    </source>
</evidence>
<dbReference type="InterPro" id="IPR001098">
    <property type="entry name" value="DNA-dir_DNA_pol_A_palm_dom"/>
</dbReference>
<dbReference type="PRINTS" id="PR00868">
    <property type="entry name" value="DNAPOLI"/>
</dbReference>
<keyword evidence="6 12" id="KW-0239">DNA-directed DNA polymerase</keyword>
<comment type="function">
    <text evidence="12">In addition to polymerase activity, this DNA polymerase exhibits 5'-3' exonuclease activity.</text>
</comment>
<dbReference type="Gene3D" id="1.20.1060.10">
    <property type="entry name" value="Taq DNA Polymerase, Chain T, domain 4"/>
    <property type="match status" value="1"/>
</dbReference>
<dbReference type="AlphaFoldDB" id="M9WAD9"/>
<evidence type="ECO:0000256" key="6">
    <source>
        <dbReference type="ARBA" id="ARBA00022932"/>
    </source>
</evidence>
<evidence type="ECO:0000313" key="16">
    <source>
        <dbReference type="Proteomes" id="UP000012984"/>
    </source>
</evidence>
<evidence type="ECO:0000256" key="9">
    <source>
        <dbReference type="ARBA" id="ARBA00049244"/>
    </source>
</evidence>
<dbReference type="SMART" id="SM00482">
    <property type="entry name" value="POLAc"/>
    <property type="match status" value="1"/>
</dbReference>
<keyword evidence="16" id="KW-1185">Reference proteome</keyword>
<dbReference type="Pfam" id="PF01367">
    <property type="entry name" value="5_3_exonuc"/>
    <property type="match status" value="1"/>
</dbReference>
<name>M9WAD9_9MOLU</name>
<accession>M9WAD9</accession>
<evidence type="ECO:0000256" key="3">
    <source>
        <dbReference type="ARBA" id="ARBA00022695"/>
    </source>
</evidence>
<keyword evidence="12" id="KW-0378">Hydrolase</keyword>
<dbReference type="SUPFAM" id="SSF53098">
    <property type="entry name" value="Ribonuclease H-like"/>
    <property type="match status" value="1"/>
</dbReference>
<evidence type="ECO:0000256" key="10">
    <source>
        <dbReference type="ARBA" id="ARBA00049957"/>
    </source>
</evidence>
<proteinExistence type="inferred from homology"/>
<dbReference type="Pfam" id="PF00476">
    <property type="entry name" value="DNA_pol_A"/>
    <property type="match status" value="1"/>
</dbReference>
<dbReference type="Proteomes" id="UP000012984">
    <property type="component" value="Chromosome"/>
</dbReference>
<dbReference type="Pfam" id="PF22619">
    <property type="entry name" value="DNA_polI_exo1"/>
    <property type="match status" value="1"/>
</dbReference>
<evidence type="ECO:0000256" key="12">
    <source>
        <dbReference type="RuleBase" id="RU004460"/>
    </source>
</evidence>
<evidence type="ECO:0000256" key="8">
    <source>
        <dbReference type="ARBA" id="ARBA00023204"/>
    </source>
</evidence>
<dbReference type="EMBL" id="CP004357">
    <property type="protein sequence ID" value="AGJ90948.1"/>
    <property type="molecule type" value="Genomic_DNA"/>
</dbReference>
<dbReference type="FunFam" id="1.10.150.20:FF:000003">
    <property type="entry name" value="DNA polymerase I"/>
    <property type="match status" value="1"/>
</dbReference>
<evidence type="ECO:0000259" key="13">
    <source>
        <dbReference type="SMART" id="SM00475"/>
    </source>
</evidence>
<dbReference type="InterPro" id="IPR043502">
    <property type="entry name" value="DNA/RNA_pol_sf"/>
</dbReference>
<dbReference type="RefSeq" id="WP_015587514.1">
    <property type="nucleotide sequence ID" value="NC_021083.1"/>
</dbReference>
<evidence type="ECO:0000259" key="14">
    <source>
        <dbReference type="SMART" id="SM00482"/>
    </source>
</evidence>
<keyword evidence="4 12" id="KW-0235">DNA replication</keyword>
<evidence type="ECO:0000256" key="11">
    <source>
        <dbReference type="NCBIfam" id="TIGR00593"/>
    </source>
</evidence>
<keyword evidence="3 12" id="KW-0548">Nucleotidyltransferase</keyword>
<dbReference type="eggNOG" id="COG0749">
    <property type="taxonomic scope" value="Bacteria"/>
</dbReference>
<keyword evidence="12" id="KW-0540">Nuclease</keyword>
<reference evidence="15 16" key="1">
    <citation type="journal article" date="2013" name="Genome Announc.">
        <title>Complete Genome Sequence of Mycoplasma putrefaciens Strain 9231, One of the Agents of Contagious Agalactia in Goats.</title>
        <authorList>
            <person name="Dupuy V."/>
            <person name="Sirand-Pugnet P."/>
            <person name="Baranowski E."/>
            <person name="Barre A."/>
            <person name="Breton M."/>
            <person name="Couture C."/>
            <person name="Dordet-Frisoni E."/>
            <person name="Gaurivaud P."/>
            <person name="Jacob D."/>
            <person name="Lemaitre C."/>
            <person name="Manso-Silvan L."/>
            <person name="Nikolski M."/>
            <person name="Nouvel L.X."/>
            <person name="Poumarat F."/>
            <person name="Tardy F."/>
            <person name="Thebault P."/>
            <person name="Theil S."/>
            <person name="Citti C."/>
            <person name="Blanchard A."/>
            <person name="Thiaucourt F."/>
        </authorList>
    </citation>
    <scope>NUCLEOTIDE SEQUENCE [LARGE SCALE GENOMIC DNA]</scope>
    <source>
        <strain evidence="15">Mput9231</strain>
    </source>
</reference>
<evidence type="ECO:0000256" key="5">
    <source>
        <dbReference type="ARBA" id="ARBA00022763"/>
    </source>
</evidence>
<dbReference type="NCBIfam" id="NF004397">
    <property type="entry name" value="PRK05755.1"/>
    <property type="match status" value="1"/>
</dbReference>
<dbReference type="InterPro" id="IPR002421">
    <property type="entry name" value="5-3_exonuclease"/>
</dbReference>
<dbReference type="Gene3D" id="3.40.50.1010">
    <property type="entry name" value="5'-nuclease"/>
    <property type="match status" value="1"/>
</dbReference>
<comment type="catalytic activity">
    <reaction evidence="9 12">
        <text>DNA(n) + a 2'-deoxyribonucleoside 5'-triphosphate = DNA(n+1) + diphosphate</text>
        <dbReference type="Rhea" id="RHEA:22508"/>
        <dbReference type="Rhea" id="RHEA-COMP:17339"/>
        <dbReference type="Rhea" id="RHEA-COMP:17340"/>
        <dbReference type="ChEBI" id="CHEBI:33019"/>
        <dbReference type="ChEBI" id="CHEBI:61560"/>
        <dbReference type="ChEBI" id="CHEBI:173112"/>
        <dbReference type="EC" id="2.7.7.7"/>
    </reaction>
</comment>
<dbReference type="InterPro" id="IPR054690">
    <property type="entry name" value="DNA_polI_exonuclease"/>
</dbReference>
<dbReference type="CDD" id="cd09859">
    <property type="entry name" value="PIN_53EXO"/>
    <property type="match status" value="1"/>
</dbReference>